<evidence type="ECO:0000256" key="8">
    <source>
        <dbReference type="HAMAP-Rule" id="MF_01454"/>
    </source>
</evidence>
<dbReference type="InterPro" id="IPR027417">
    <property type="entry name" value="P-loop_NTPase"/>
</dbReference>
<comment type="function">
    <text evidence="8">An essential GTPase which binds GTP, GDP and possibly (p)ppGpp with moderate affinity, with high nucleotide exchange rates and a fairly low GTP hydrolysis rate. Plays a role in control of the cell cycle, stress response, ribosome biogenesis and in those bacteria that undergo differentiation, in morphogenesis control.</text>
</comment>
<comment type="subcellular location">
    <subcellularLocation>
        <location evidence="8">Cytoplasm</location>
    </subcellularLocation>
</comment>
<dbReference type="InterPro" id="IPR014100">
    <property type="entry name" value="GTP-bd_Obg/CgtA"/>
</dbReference>
<dbReference type="GO" id="GO:0003924">
    <property type="term" value="F:GTPase activity"/>
    <property type="evidence" value="ECO:0007669"/>
    <property type="project" value="UniProtKB-UniRule"/>
</dbReference>
<dbReference type="PROSITE" id="PS51883">
    <property type="entry name" value="OBG"/>
    <property type="match status" value="1"/>
</dbReference>
<dbReference type="Pfam" id="PF01018">
    <property type="entry name" value="GTP1_OBG"/>
    <property type="match status" value="1"/>
</dbReference>
<reference evidence="11" key="1">
    <citation type="journal article" date="2014" name="Int. J. Syst. Evol. Microbiol.">
        <title>Complete genome sequence of Corynebacterium casei LMG S-19264T (=DSM 44701T), isolated from a smear-ripened cheese.</title>
        <authorList>
            <consortium name="US DOE Joint Genome Institute (JGI-PGF)"/>
            <person name="Walter F."/>
            <person name="Albersmeier A."/>
            <person name="Kalinowski J."/>
            <person name="Ruckert C."/>
        </authorList>
    </citation>
    <scope>NUCLEOTIDE SEQUENCE</scope>
    <source>
        <strain evidence="11">CGMCC 1.15758</strain>
    </source>
</reference>
<dbReference type="GO" id="GO:0043022">
    <property type="term" value="F:ribosome binding"/>
    <property type="evidence" value="ECO:0007669"/>
    <property type="project" value="UniProtKB-ARBA"/>
</dbReference>
<dbReference type="SUPFAM" id="SSF52540">
    <property type="entry name" value="P-loop containing nucleoside triphosphate hydrolases"/>
    <property type="match status" value="1"/>
</dbReference>
<feature type="binding site" evidence="8">
    <location>
        <position position="193"/>
    </location>
    <ligand>
        <name>Mg(2+)</name>
        <dbReference type="ChEBI" id="CHEBI:18420"/>
    </ligand>
</feature>
<keyword evidence="6 8" id="KW-0460">Magnesium</keyword>
<feature type="binding site" evidence="8">
    <location>
        <begin position="283"/>
        <end position="286"/>
    </location>
    <ligand>
        <name>GTP</name>
        <dbReference type="ChEBI" id="CHEBI:37565"/>
    </ligand>
</feature>
<evidence type="ECO:0000256" key="5">
    <source>
        <dbReference type="ARBA" id="ARBA00022801"/>
    </source>
</evidence>
<dbReference type="InterPro" id="IPR031167">
    <property type="entry name" value="G_OBG"/>
</dbReference>
<feature type="binding site" evidence="8">
    <location>
        <begin position="213"/>
        <end position="216"/>
    </location>
    <ligand>
        <name>GTP</name>
        <dbReference type="ChEBI" id="CHEBI:37565"/>
    </ligand>
</feature>
<dbReference type="PANTHER" id="PTHR11702:SF31">
    <property type="entry name" value="MITOCHONDRIAL RIBOSOME-ASSOCIATED GTPASE 2"/>
    <property type="match status" value="1"/>
</dbReference>
<evidence type="ECO:0000313" key="11">
    <source>
        <dbReference type="EMBL" id="GGF88848.1"/>
    </source>
</evidence>
<dbReference type="PANTHER" id="PTHR11702">
    <property type="entry name" value="DEVELOPMENTALLY REGULATED GTP-BINDING PROTEIN-RELATED"/>
    <property type="match status" value="1"/>
</dbReference>
<evidence type="ECO:0000256" key="4">
    <source>
        <dbReference type="ARBA" id="ARBA00022741"/>
    </source>
</evidence>
<keyword evidence="3 8" id="KW-0479">Metal-binding</keyword>
<dbReference type="SUPFAM" id="SSF82051">
    <property type="entry name" value="Obg GTP-binding protein N-terminal domain"/>
    <property type="match status" value="1"/>
</dbReference>
<dbReference type="Proteomes" id="UP000636949">
    <property type="component" value="Unassembled WGS sequence"/>
</dbReference>
<evidence type="ECO:0000259" key="10">
    <source>
        <dbReference type="PROSITE" id="PS51883"/>
    </source>
</evidence>
<dbReference type="NCBIfam" id="NF008955">
    <property type="entry name" value="PRK12297.1"/>
    <property type="match status" value="1"/>
</dbReference>
<accession>A0A8J3E7S1</accession>
<dbReference type="NCBIfam" id="TIGR02729">
    <property type="entry name" value="Obg_CgtA"/>
    <property type="match status" value="1"/>
</dbReference>
<gene>
    <name evidence="8 11" type="primary">obg</name>
    <name evidence="11" type="ORF">GCM10010995_02610</name>
</gene>
<dbReference type="AlphaFoldDB" id="A0A8J3E7S1"/>
<evidence type="ECO:0000256" key="2">
    <source>
        <dbReference type="ARBA" id="ARBA00022490"/>
    </source>
</evidence>
<organism evidence="11 12">
    <name type="scientific">Cysteiniphilum litorale</name>
    <dbReference type="NCBI Taxonomy" id="2056700"/>
    <lineage>
        <taxon>Bacteria</taxon>
        <taxon>Pseudomonadati</taxon>
        <taxon>Pseudomonadota</taxon>
        <taxon>Gammaproteobacteria</taxon>
        <taxon>Thiotrichales</taxon>
        <taxon>Fastidiosibacteraceae</taxon>
        <taxon>Cysteiniphilum</taxon>
    </lineage>
</organism>
<dbReference type="GO" id="GO:0005525">
    <property type="term" value="F:GTP binding"/>
    <property type="evidence" value="ECO:0007669"/>
    <property type="project" value="UniProtKB-UniRule"/>
</dbReference>
<dbReference type="PIRSF" id="PIRSF002401">
    <property type="entry name" value="GTP_bd_Obg/CgtA"/>
    <property type="match status" value="1"/>
</dbReference>
<dbReference type="HAMAP" id="MF_01454">
    <property type="entry name" value="GTPase_Obg"/>
    <property type="match status" value="1"/>
</dbReference>
<keyword evidence="4 8" id="KW-0547">Nucleotide-binding</keyword>
<dbReference type="EC" id="3.6.5.-" evidence="8"/>
<proteinExistence type="inferred from homology"/>
<feature type="binding site" evidence="8">
    <location>
        <position position="173"/>
    </location>
    <ligand>
        <name>Mg(2+)</name>
        <dbReference type="ChEBI" id="CHEBI:18420"/>
    </ligand>
</feature>
<evidence type="ECO:0000256" key="6">
    <source>
        <dbReference type="ARBA" id="ARBA00022842"/>
    </source>
</evidence>
<reference evidence="11" key="2">
    <citation type="submission" date="2020-09" db="EMBL/GenBank/DDBJ databases">
        <authorList>
            <person name="Sun Q."/>
            <person name="Zhou Y."/>
        </authorList>
    </citation>
    <scope>NUCLEOTIDE SEQUENCE</scope>
    <source>
        <strain evidence="11">CGMCC 1.15758</strain>
    </source>
</reference>
<dbReference type="InterPro" id="IPR006074">
    <property type="entry name" value="GTP1-OBG_CS"/>
</dbReference>
<dbReference type="PRINTS" id="PR00326">
    <property type="entry name" value="GTP1OBG"/>
</dbReference>
<dbReference type="InterPro" id="IPR006169">
    <property type="entry name" value="GTP1_OBG_dom"/>
</dbReference>
<comment type="similarity">
    <text evidence="1 8">Belongs to the TRAFAC class OBG-HflX-like GTPase superfamily. OBG GTPase family.</text>
</comment>
<protein>
    <recommendedName>
        <fullName evidence="8">GTPase Obg</fullName>
        <ecNumber evidence="8">3.6.5.-</ecNumber>
    </recommendedName>
    <alternativeName>
        <fullName evidence="8">GTP-binding protein Obg</fullName>
    </alternativeName>
</protein>
<dbReference type="Gene3D" id="2.70.210.12">
    <property type="entry name" value="GTP1/OBG domain"/>
    <property type="match status" value="1"/>
</dbReference>
<evidence type="ECO:0000259" key="9">
    <source>
        <dbReference type="PROSITE" id="PS51710"/>
    </source>
</evidence>
<evidence type="ECO:0000256" key="7">
    <source>
        <dbReference type="ARBA" id="ARBA00023134"/>
    </source>
</evidence>
<sequence>MRFVDEAVITVHAGKGGNGCVSFRREKYVPKGGPDGGDGGHGGSVFMLADENVNTLIDYRYQRNYQAQSGKPGEGKKCAGKKGEDLYLIVPVGTIAYEATTNQKVGEVLKNGDTLKLAQGGRRGIGNVHFKSSTNQAPRQFTYGEEGESFEIRLELKLLADVGLLGLPNAGKSTLIRAVSAATPKVADYPFTTMYPNLGVVRVGQYESFVIADIPGVIEGAAEGAGLGLKFLKHLTRTKCVLHMVDVLPVDGSDPIENYHKVENELKKYSEALYKKPRWLVLNKIDQLPQNEVDDICEHILQGIGWNKNEPYFFISGMSGQNTEKMLQKIMTMLTSKDSWK</sequence>
<dbReference type="Pfam" id="PF01926">
    <property type="entry name" value="MMR_HSR1"/>
    <property type="match status" value="1"/>
</dbReference>
<dbReference type="EMBL" id="BMJS01000001">
    <property type="protein sequence ID" value="GGF88848.1"/>
    <property type="molecule type" value="Genomic_DNA"/>
</dbReference>
<dbReference type="InterPro" id="IPR036726">
    <property type="entry name" value="GTP1_OBG_dom_sf"/>
</dbReference>
<dbReference type="OrthoDB" id="9807318at2"/>
<dbReference type="GO" id="GO:0005737">
    <property type="term" value="C:cytoplasm"/>
    <property type="evidence" value="ECO:0007669"/>
    <property type="project" value="UniProtKB-SubCell"/>
</dbReference>
<name>A0A8J3E7S1_9GAMM</name>
<comment type="cofactor">
    <cofactor evidence="8">
        <name>Mg(2+)</name>
        <dbReference type="ChEBI" id="CHEBI:18420"/>
    </cofactor>
</comment>
<evidence type="ECO:0000256" key="1">
    <source>
        <dbReference type="ARBA" id="ARBA00007699"/>
    </source>
</evidence>
<dbReference type="FunFam" id="2.70.210.12:FF:000001">
    <property type="entry name" value="GTPase Obg"/>
    <property type="match status" value="1"/>
</dbReference>
<evidence type="ECO:0000256" key="3">
    <source>
        <dbReference type="ARBA" id="ARBA00022723"/>
    </source>
</evidence>
<comment type="subunit">
    <text evidence="8">Monomer.</text>
</comment>
<dbReference type="GO" id="GO:0042254">
    <property type="term" value="P:ribosome biogenesis"/>
    <property type="evidence" value="ECO:0007669"/>
    <property type="project" value="UniProtKB-UniRule"/>
</dbReference>
<dbReference type="RefSeq" id="WP_117001142.1">
    <property type="nucleotide sequence ID" value="NZ_BMJS01000001.1"/>
</dbReference>
<dbReference type="PROSITE" id="PS51710">
    <property type="entry name" value="G_OBG"/>
    <property type="match status" value="1"/>
</dbReference>
<comment type="caution">
    <text evidence="11">The sequence shown here is derived from an EMBL/GenBank/DDBJ whole genome shotgun (WGS) entry which is preliminary data.</text>
</comment>
<dbReference type="CDD" id="cd01898">
    <property type="entry name" value="Obg"/>
    <property type="match status" value="1"/>
</dbReference>
<dbReference type="NCBIfam" id="NF008956">
    <property type="entry name" value="PRK12299.1"/>
    <property type="match status" value="1"/>
</dbReference>
<feature type="domain" description="OBG-type G" evidence="9">
    <location>
        <begin position="160"/>
        <end position="335"/>
    </location>
</feature>
<feature type="binding site" evidence="8">
    <location>
        <begin position="316"/>
        <end position="318"/>
    </location>
    <ligand>
        <name>GTP</name>
        <dbReference type="ChEBI" id="CHEBI:37565"/>
    </ligand>
</feature>
<keyword evidence="7 8" id="KW-0342">GTP-binding</keyword>
<dbReference type="PROSITE" id="PS00905">
    <property type="entry name" value="GTP1_OBG"/>
    <property type="match status" value="1"/>
</dbReference>
<feature type="domain" description="Obg" evidence="10">
    <location>
        <begin position="1"/>
        <end position="159"/>
    </location>
</feature>
<feature type="binding site" evidence="8">
    <location>
        <begin position="191"/>
        <end position="195"/>
    </location>
    <ligand>
        <name>GTP</name>
        <dbReference type="ChEBI" id="CHEBI:37565"/>
    </ligand>
</feature>
<evidence type="ECO:0000313" key="12">
    <source>
        <dbReference type="Proteomes" id="UP000636949"/>
    </source>
</evidence>
<keyword evidence="12" id="KW-1185">Reference proteome</keyword>
<feature type="binding site" evidence="8">
    <location>
        <begin position="166"/>
        <end position="173"/>
    </location>
    <ligand>
        <name>GTP</name>
        <dbReference type="ChEBI" id="CHEBI:37565"/>
    </ligand>
</feature>
<keyword evidence="2 8" id="KW-0963">Cytoplasm</keyword>
<dbReference type="Gene3D" id="3.40.50.300">
    <property type="entry name" value="P-loop containing nucleotide triphosphate hydrolases"/>
    <property type="match status" value="1"/>
</dbReference>
<dbReference type="GO" id="GO:0000287">
    <property type="term" value="F:magnesium ion binding"/>
    <property type="evidence" value="ECO:0007669"/>
    <property type="project" value="InterPro"/>
</dbReference>
<dbReference type="InterPro" id="IPR006073">
    <property type="entry name" value="GTP-bd"/>
</dbReference>
<dbReference type="InterPro" id="IPR045086">
    <property type="entry name" value="OBG_GTPase"/>
</dbReference>
<keyword evidence="5 8" id="KW-0378">Hydrolase</keyword>